<comment type="subcellular location">
    <subcellularLocation>
        <location evidence="2 9 11">Cytoplasm</location>
    </subcellularLocation>
</comment>
<evidence type="ECO:0000256" key="8">
    <source>
        <dbReference type="ARBA" id="ARBA00023235"/>
    </source>
</evidence>
<dbReference type="FunCoup" id="A0A0D2JUY7">
    <property type="interactions" value="481"/>
</dbReference>
<evidence type="ECO:0000256" key="4">
    <source>
        <dbReference type="ARBA" id="ARBA00009667"/>
    </source>
</evidence>
<comment type="catalytic activity">
    <reaction evidence="1 9 11">
        <text>1-(5-phospho-beta-D-ribosyl)-5-[(5-phospho-beta-D-ribosylamino)methylideneamino]imidazole-4-carboxamide = 5-[(5-phospho-1-deoxy-D-ribulos-1-ylimino)methylamino]-1-(5-phospho-beta-D-ribosyl)imidazole-4-carboxamide</text>
        <dbReference type="Rhea" id="RHEA:15469"/>
        <dbReference type="ChEBI" id="CHEBI:58435"/>
        <dbReference type="ChEBI" id="CHEBI:58525"/>
        <dbReference type="EC" id="5.3.1.16"/>
    </reaction>
</comment>
<evidence type="ECO:0000256" key="11">
    <source>
        <dbReference type="RuleBase" id="RU003658"/>
    </source>
</evidence>
<evidence type="ECO:0000256" key="9">
    <source>
        <dbReference type="HAMAP-Rule" id="MF_01014"/>
    </source>
</evidence>
<evidence type="ECO:0000256" key="2">
    <source>
        <dbReference type="ARBA" id="ARBA00004496"/>
    </source>
</evidence>
<dbReference type="Proteomes" id="UP000032233">
    <property type="component" value="Unassembled WGS sequence"/>
</dbReference>
<dbReference type="UniPathway" id="UPA00031">
    <property type="reaction ID" value="UER00009"/>
</dbReference>
<evidence type="ECO:0000313" key="12">
    <source>
        <dbReference type="EMBL" id="KIX13360.1"/>
    </source>
</evidence>
<keyword evidence="13" id="KW-1185">Reference proteome</keyword>
<keyword evidence="6 9" id="KW-0028">Amino-acid biosynthesis</keyword>
<dbReference type="EMBL" id="AZAC01000016">
    <property type="protein sequence ID" value="KIX13360.1"/>
    <property type="molecule type" value="Genomic_DNA"/>
</dbReference>
<comment type="similarity">
    <text evidence="4 9 10">Belongs to the HisA/HisF family.</text>
</comment>
<evidence type="ECO:0000256" key="7">
    <source>
        <dbReference type="ARBA" id="ARBA00023102"/>
    </source>
</evidence>
<dbReference type="EC" id="5.3.1.16" evidence="9 11"/>
<dbReference type="InParanoid" id="A0A0D2JUY7"/>
<accession>A0A0D2JUY7</accession>
<proteinExistence type="inferred from homology"/>
<evidence type="ECO:0000256" key="10">
    <source>
        <dbReference type="RuleBase" id="RU003657"/>
    </source>
</evidence>
<feature type="active site" description="Proton acceptor" evidence="9">
    <location>
        <position position="8"/>
    </location>
</feature>
<comment type="caution">
    <text evidence="12">The sequence shown here is derived from an EMBL/GenBank/DDBJ whole genome shotgun (WGS) entry which is preliminary data.</text>
</comment>
<keyword evidence="5 9" id="KW-0963">Cytoplasm</keyword>
<comment type="pathway">
    <text evidence="3 9 11">Amino-acid biosynthesis; L-histidine biosynthesis; L-histidine from 5-phospho-alpha-D-ribose 1-diphosphate: step 4/9.</text>
</comment>
<dbReference type="AlphaFoldDB" id="A0A0D2JUY7"/>
<dbReference type="PANTHER" id="PTHR43090:SF2">
    <property type="entry name" value="1-(5-PHOSPHORIBOSYL)-5-[(5-PHOSPHORIBOSYLAMINO)METHYLIDENEAMINO] IMIDAZOLE-4-CARBOXAMIDE ISOMERASE"/>
    <property type="match status" value="1"/>
</dbReference>
<evidence type="ECO:0000256" key="3">
    <source>
        <dbReference type="ARBA" id="ARBA00005133"/>
    </source>
</evidence>
<feature type="active site" description="Proton donor" evidence="9">
    <location>
        <position position="129"/>
    </location>
</feature>
<dbReference type="SUPFAM" id="SSF51366">
    <property type="entry name" value="Ribulose-phoshate binding barrel"/>
    <property type="match status" value="1"/>
</dbReference>
<dbReference type="InterPro" id="IPR044524">
    <property type="entry name" value="Isoase_HisA-like"/>
</dbReference>
<dbReference type="GO" id="GO:0003949">
    <property type="term" value="F:1-(5-phosphoribosyl)-5-[(5-phosphoribosylamino)methylideneamino]imidazole-4-carboxamide isomerase activity"/>
    <property type="evidence" value="ECO:0007669"/>
    <property type="project" value="UniProtKB-UniRule"/>
</dbReference>
<reference evidence="12 13" key="1">
    <citation type="submission" date="2013-11" db="EMBL/GenBank/DDBJ databases">
        <title>Metagenomic analysis of a methanogenic consortium involved in long chain n-alkane degradation.</title>
        <authorList>
            <person name="Davidova I.A."/>
            <person name="Callaghan A.V."/>
            <person name="Wawrik B."/>
            <person name="Pruitt S."/>
            <person name="Marks C."/>
            <person name="Duncan K.E."/>
            <person name="Suflita J.M."/>
        </authorList>
    </citation>
    <scope>NUCLEOTIDE SEQUENCE [LARGE SCALE GENOMIC DNA]</scope>
    <source>
        <strain evidence="12 13">SPR</strain>
    </source>
</reference>
<evidence type="ECO:0000256" key="5">
    <source>
        <dbReference type="ARBA" id="ARBA00022490"/>
    </source>
</evidence>
<gene>
    <name evidence="9" type="primary">hisA</name>
    <name evidence="12" type="ORF">X474_14205</name>
</gene>
<dbReference type="InterPro" id="IPR011060">
    <property type="entry name" value="RibuloseP-bd_barrel"/>
</dbReference>
<dbReference type="InterPro" id="IPR023016">
    <property type="entry name" value="HisA/PriA"/>
</dbReference>
<dbReference type="InterPro" id="IPR013785">
    <property type="entry name" value="Aldolase_TIM"/>
</dbReference>
<dbReference type="GO" id="GO:0005737">
    <property type="term" value="C:cytoplasm"/>
    <property type="evidence" value="ECO:0007669"/>
    <property type="project" value="UniProtKB-SubCell"/>
</dbReference>
<evidence type="ECO:0000256" key="1">
    <source>
        <dbReference type="ARBA" id="ARBA00000901"/>
    </source>
</evidence>
<evidence type="ECO:0000313" key="13">
    <source>
        <dbReference type="Proteomes" id="UP000032233"/>
    </source>
</evidence>
<dbReference type="CDD" id="cd04732">
    <property type="entry name" value="HisA"/>
    <property type="match status" value="1"/>
</dbReference>
<dbReference type="PATRIC" id="fig|1429043.3.peg.3010"/>
<evidence type="ECO:0000256" key="6">
    <source>
        <dbReference type="ARBA" id="ARBA00022605"/>
    </source>
</evidence>
<name>A0A0D2JUY7_9BACT</name>
<dbReference type="GO" id="GO:0000105">
    <property type="term" value="P:L-histidine biosynthetic process"/>
    <property type="evidence" value="ECO:0007669"/>
    <property type="project" value="UniProtKB-UniRule"/>
</dbReference>
<dbReference type="InterPro" id="IPR006063">
    <property type="entry name" value="HisA_bact_arch"/>
</dbReference>
<dbReference type="FunFam" id="3.20.20.70:FF:000009">
    <property type="entry name" value="1-(5-phosphoribosyl)-5-[(5-phosphoribosylamino)methylideneamino] imidazole-4-carboxamide isomerase"/>
    <property type="match status" value="1"/>
</dbReference>
<dbReference type="OrthoDB" id="9807749at2"/>
<protein>
    <recommendedName>
        <fullName evidence="9 11">1-(5-phosphoribosyl)-5-[(5-phosphoribosylamino)methylideneamino] imidazole-4-carboxamide isomerase</fullName>
        <ecNumber evidence="9 11">5.3.1.16</ecNumber>
    </recommendedName>
    <alternativeName>
        <fullName evidence="9">Phosphoribosylformimino-5-aminoimidazole carboxamide ribotide isomerase</fullName>
    </alternativeName>
</protein>
<dbReference type="HAMAP" id="MF_01014">
    <property type="entry name" value="HisA"/>
    <property type="match status" value="1"/>
</dbReference>
<organism evidence="12 13">
    <name type="scientific">Dethiosulfatarculus sandiegensis</name>
    <dbReference type="NCBI Taxonomy" id="1429043"/>
    <lineage>
        <taxon>Bacteria</taxon>
        <taxon>Pseudomonadati</taxon>
        <taxon>Thermodesulfobacteriota</taxon>
        <taxon>Desulfarculia</taxon>
        <taxon>Desulfarculales</taxon>
        <taxon>Desulfarculaceae</taxon>
        <taxon>Dethiosulfatarculus</taxon>
    </lineage>
</organism>
<dbReference type="STRING" id="1429043.X474_14205"/>
<dbReference type="GO" id="GO:0000162">
    <property type="term" value="P:L-tryptophan biosynthetic process"/>
    <property type="evidence" value="ECO:0007669"/>
    <property type="project" value="TreeGrafter"/>
</dbReference>
<dbReference type="PANTHER" id="PTHR43090">
    <property type="entry name" value="1-(5-PHOSPHORIBOSYL)-5-[(5-PHOSPHORIBOSYLAMINO)METHYLIDENEAMINO] IMIDAZOLE-4-CARBOXAMIDE ISOMERASE"/>
    <property type="match status" value="1"/>
</dbReference>
<dbReference type="Gene3D" id="3.20.20.70">
    <property type="entry name" value="Aldolase class I"/>
    <property type="match status" value="1"/>
</dbReference>
<dbReference type="RefSeq" id="WP_044349395.1">
    <property type="nucleotide sequence ID" value="NZ_AZAC01000016.1"/>
</dbReference>
<keyword evidence="7 9" id="KW-0368">Histidine biosynthesis</keyword>
<dbReference type="InterPro" id="IPR006062">
    <property type="entry name" value="His_biosynth"/>
</dbReference>
<dbReference type="Pfam" id="PF00977">
    <property type="entry name" value="His_biosynth"/>
    <property type="match status" value="1"/>
</dbReference>
<sequence length="241" mass="25578">MEVIPAIDLKDGHCVRLRQGRMDDSTVFSSDPVSMALKWQETGAGRLHVVDLDGAVAGRPANSKVISNIAKALEIPVQLGGGVRDLNGLEKTLELGVDRVILGTLAVKDPEAALQAAQANPGKVVIGIDAKNGMVATHGWTEESKIHFMDLAAKFDQEFVAAIVFTDIARDGMHSGVNLDSTEELCRGIKAPVIASGGVHDLEDIRRLKPFEPLGLAGVITGRAIYEGTLDLGQALDLARS</sequence>
<keyword evidence="8 9" id="KW-0413">Isomerase</keyword>
<dbReference type="NCBIfam" id="TIGR00007">
    <property type="entry name" value="1-(5-phosphoribosyl)-5-[(5-phosphoribosylamino)methylideneamino]imidazole-4-carboxamide isomerase"/>
    <property type="match status" value="1"/>
</dbReference>